<feature type="transmembrane region" description="Helical" evidence="3">
    <location>
        <begin position="734"/>
        <end position="755"/>
    </location>
</feature>
<feature type="transmembrane region" description="Helical" evidence="3">
    <location>
        <begin position="874"/>
        <end position="899"/>
    </location>
</feature>
<dbReference type="GO" id="GO:0016020">
    <property type="term" value="C:membrane"/>
    <property type="evidence" value="ECO:0007669"/>
    <property type="project" value="UniProtKB-SubCell"/>
</dbReference>
<feature type="transmembrane region" description="Helical" evidence="3">
    <location>
        <begin position="808"/>
        <end position="829"/>
    </location>
</feature>
<dbReference type="SUPFAM" id="SSF51197">
    <property type="entry name" value="Clavaminate synthase-like"/>
    <property type="match status" value="1"/>
</dbReference>
<dbReference type="RefSeq" id="XP_025481794.1">
    <property type="nucleotide sequence ID" value="XM_025626625.1"/>
</dbReference>
<dbReference type="PANTHER" id="PTHR31630:SF6">
    <property type="entry name" value="PHYTANOYL-COA DIOXYGENASE-RELATED"/>
    <property type="match status" value="1"/>
</dbReference>
<organism evidence="5 6">
    <name type="scientific">Aspergillus neoniger (strain CBS 115656)</name>
    <dbReference type="NCBI Taxonomy" id="1448310"/>
    <lineage>
        <taxon>Eukaryota</taxon>
        <taxon>Fungi</taxon>
        <taxon>Dikarya</taxon>
        <taxon>Ascomycota</taxon>
        <taxon>Pezizomycotina</taxon>
        <taxon>Eurotiomycetes</taxon>
        <taxon>Eurotiomycetidae</taxon>
        <taxon>Eurotiales</taxon>
        <taxon>Aspergillaceae</taxon>
        <taxon>Aspergillus</taxon>
        <taxon>Aspergillus subgen. Circumdati</taxon>
    </lineage>
</organism>
<feature type="transmembrane region" description="Helical" evidence="3">
    <location>
        <begin position="482"/>
        <end position="504"/>
    </location>
</feature>
<dbReference type="Gene3D" id="1.20.1250.20">
    <property type="entry name" value="MFS general substrate transporter like domains"/>
    <property type="match status" value="1"/>
</dbReference>
<evidence type="ECO:0000256" key="1">
    <source>
        <dbReference type="ARBA" id="ARBA00004141"/>
    </source>
</evidence>
<gene>
    <name evidence="5" type="ORF">BO87DRAFT_414294</name>
</gene>
<dbReference type="PANTHER" id="PTHR31630">
    <property type="entry name" value="PHYTANOYL-COA DIOXYGENASE-RELATED-RELATED"/>
    <property type="match status" value="1"/>
</dbReference>
<feature type="transmembrane region" description="Helical" evidence="3">
    <location>
        <begin position="776"/>
        <end position="796"/>
    </location>
</feature>
<reference evidence="5" key="1">
    <citation type="submission" date="2016-12" db="EMBL/GenBank/DDBJ databases">
        <title>The genomes of Aspergillus section Nigri reveals drivers in fungal speciation.</title>
        <authorList>
            <consortium name="DOE Joint Genome Institute"/>
            <person name="Vesth T.C."/>
            <person name="Nybo J."/>
            <person name="Theobald S."/>
            <person name="Brandl J."/>
            <person name="Frisvad J.C."/>
            <person name="Nielsen K.F."/>
            <person name="Lyhne E.K."/>
            <person name="Kogle M.E."/>
            <person name="Kuo A."/>
            <person name="Riley R."/>
            <person name="Clum A."/>
            <person name="Nolan M."/>
            <person name="Lipzen A."/>
            <person name="Salamov A."/>
            <person name="Henrissat B."/>
            <person name="Wiebenga A."/>
            <person name="De Vries R.P."/>
            <person name="Grigoriev I.V."/>
            <person name="Mortensen U.H."/>
            <person name="Andersen M.R."/>
            <person name="Baker S.E."/>
        </authorList>
    </citation>
    <scope>NUCLEOTIDE SEQUENCE [LARGE SCALE GENOMIC DNA]</scope>
    <source>
        <strain evidence="5">CBS 115656</strain>
    </source>
</reference>
<dbReference type="Pfam" id="PF07690">
    <property type="entry name" value="MFS_1"/>
    <property type="match status" value="1"/>
</dbReference>
<accession>A0A318YPU1</accession>
<keyword evidence="3" id="KW-1133">Transmembrane helix</keyword>
<dbReference type="PROSITE" id="PS50850">
    <property type="entry name" value="MFS"/>
    <property type="match status" value="1"/>
</dbReference>
<keyword evidence="3" id="KW-0812">Transmembrane</keyword>
<dbReference type="OrthoDB" id="445007at2759"/>
<feature type="transmembrane region" description="Helical" evidence="3">
    <location>
        <begin position="692"/>
        <end position="714"/>
    </location>
</feature>
<dbReference type="InterPro" id="IPR008775">
    <property type="entry name" value="Phytyl_CoA_dOase-like"/>
</dbReference>
<feature type="transmembrane region" description="Helical" evidence="3">
    <location>
        <begin position="568"/>
        <end position="591"/>
    </location>
</feature>
<dbReference type="Pfam" id="PF05721">
    <property type="entry name" value="PhyH"/>
    <property type="match status" value="1"/>
</dbReference>
<feature type="transmembrane region" description="Helical" evidence="3">
    <location>
        <begin position="841"/>
        <end position="862"/>
    </location>
</feature>
<keyword evidence="3" id="KW-0472">Membrane</keyword>
<dbReference type="InterPro" id="IPR011701">
    <property type="entry name" value="MFS"/>
</dbReference>
<evidence type="ECO:0000313" key="6">
    <source>
        <dbReference type="Proteomes" id="UP000247647"/>
    </source>
</evidence>
<evidence type="ECO:0000259" key="4">
    <source>
        <dbReference type="PROSITE" id="PS50850"/>
    </source>
</evidence>
<feature type="transmembrane region" description="Helical" evidence="3">
    <location>
        <begin position="510"/>
        <end position="530"/>
    </location>
</feature>
<feature type="transmembrane region" description="Helical" evidence="3">
    <location>
        <begin position="597"/>
        <end position="617"/>
    </location>
</feature>
<sequence length="915" mass="101915">MAPSRVDSPEPISSPAPGKLQSIQTQQPHYGDFRDDFFRDGYAVIKGVLSKERASEYQSEALTWLESFGLGFDRNDKSTWKKENLPQSWKGGMYLHFSAAHEKYVWDVRCEPGVIAPFAKLWGTDELVVSFDTVNITLPQSIVGTYDSQPWPHCDQAPERKGLVCVQGLVNLSNAGPDDGGLIVMKGSAPLFDQFFEENPVTGPTPWRTAKHKDFHPFSDKDLDWYREHGCELIKVCAEPGDLILWDSRQMHWAQFGSSDVVRTIVYATYTPAAWMSEEDREKKKELFEGYETTTHWPHTNLYTHGKAMVKVDGEEVVDPLERDEPLTKPVRSERLLQLAAINVINIRDSVTATSSIAVVRHAHLRPAPTRTRQMSAHLNMDDKVIDATHHELAVDKSQKRHCKGSNPTGTVKLVEDGEIVLIPTPSPDPRDPLNYPQWQKWVITFVLGLFSVLGVLMTSGMGPFVTLMQSYYDYNPHTDDLMTYPTLFMGIGNVIAMPLAMAIGRRPVFLASALVLTVGSIWCAASTSLGSHIAGRDVLSLAAGQSEALCPLIIQEIHFVHERSSRLAWFSAIQSIGTAALTIATSYLVSSLGWRWWYGVFSIASGLVFISAFTLVPESRYDRPTDAFEGEVHVHHDGEEQVIVHATTKNRVPLDFTNYKARTWKHTLAIMHPPANWKEALTCYKQMGQCILFPNILWVVLMNSVSLGIYVIGVTEYASVLGAPPYNYPTTSLGLVQGGQIVVAMIMVPVLGYGGDQLYKLVARRRENGTVESEVRLIPMLLPIIVLLISCVIFGRAASHPTEWSPWAITTTFSGLYFAYIGIILNGYTYSLDSYAERAAPILVLICAIRGFISFGISFGVTKFITEQGFQGAFDICAIIAGVVSALGIPIFIFGWWIRRVTMKYAVDGRTAEF</sequence>
<dbReference type="InterPro" id="IPR036259">
    <property type="entry name" value="MFS_trans_sf"/>
</dbReference>
<evidence type="ECO:0000256" key="2">
    <source>
        <dbReference type="SAM" id="MobiDB-lite"/>
    </source>
</evidence>
<dbReference type="EMBL" id="KZ821453">
    <property type="protein sequence ID" value="PYH36316.1"/>
    <property type="molecule type" value="Genomic_DNA"/>
</dbReference>
<dbReference type="Gene3D" id="2.60.120.620">
    <property type="entry name" value="q2cbj1_9rhob like domain"/>
    <property type="match status" value="1"/>
</dbReference>
<feature type="transmembrane region" description="Helical" evidence="3">
    <location>
        <begin position="442"/>
        <end position="461"/>
    </location>
</feature>
<evidence type="ECO:0000313" key="5">
    <source>
        <dbReference type="EMBL" id="PYH36316.1"/>
    </source>
</evidence>
<dbReference type="Proteomes" id="UP000247647">
    <property type="component" value="Unassembled WGS sequence"/>
</dbReference>
<dbReference type="GO" id="GO:0022857">
    <property type="term" value="F:transmembrane transporter activity"/>
    <property type="evidence" value="ECO:0007669"/>
    <property type="project" value="InterPro"/>
</dbReference>
<dbReference type="GeneID" id="37129081"/>
<keyword evidence="6" id="KW-1185">Reference proteome</keyword>
<feature type="domain" description="Major facilitator superfamily (MFS) profile" evidence="4">
    <location>
        <begin position="444"/>
        <end position="915"/>
    </location>
</feature>
<proteinExistence type="predicted"/>
<feature type="region of interest" description="Disordered" evidence="2">
    <location>
        <begin position="1"/>
        <end position="23"/>
    </location>
</feature>
<comment type="subcellular location">
    <subcellularLocation>
        <location evidence="1">Membrane</location>
        <topology evidence="1">Multi-pass membrane protein</topology>
    </subcellularLocation>
</comment>
<dbReference type="InterPro" id="IPR020846">
    <property type="entry name" value="MFS_dom"/>
</dbReference>
<evidence type="ECO:0000256" key="3">
    <source>
        <dbReference type="SAM" id="Phobius"/>
    </source>
</evidence>
<dbReference type="SUPFAM" id="SSF103473">
    <property type="entry name" value="MFS general substrate transporter"/>
    <property type="match status" value="1"/>
</dbReference>
<protein>
    <submittedName>
        <fullName evidence="5">MFS transporter</fullName>
    </submittedName>
</protein>
<name>A0A318YPU1_ASPNB</name>
<dbReference type="AlphaFoldDB" id="A0A318YPU1"/>